<dbReference type="Pfam" id="PF03547">
    <property type="entry name" value="Mem_trans"/>
    <property type="match status" value="2"/>
</dbReference>
<feature type="transmembrane region" description="Helical" evidence="8">
    <location>
        <begin position="95"/>
        <end position="114"/>
    </location>
</feature>
<protein>
    <recommendedName>
        <fullName evidence="11">AEC family transporter</fullName>
    </recommendedName>
</protein>
<keyword evidence="10" id="KW-1185">Reference proteome</keyword>
<evidence type="ECO:0000313" key="9">
    <source>
        <dbReference type="EMBL" id="SDH82996.1"/>
    </source>
</evidence>
<feature type="transmembrane region" description="Helical" evidence="8">
    <location>
        <begin position="221"/>
        <end position="239"/>
    </location>
</feature>
<dbReference type="Gene3D" id="1.20.1530.20">
    <property type="match status" value="2"/>
</dbReference>
<feature type="transmembrane region" description="Helical" evidence="8">
    <location>
        <begin position="61"/>
        <end position="83"/>
    </location>
</feature>
<dbReference type="AlphaFoldDB" id="A0A1G8FLX7"/>
<feature type="transmembrane region" description="Helical" evidence="8">
    <location>
        <begin position="29"/>
        <end position="49"/>
    </location>
</feature>
<dbReference type="Proteomes" id="UP000199163">
    <property type="component" value="Unassembled WGS sequence"/>
</dbReference>
<feature type="transmembrane region" description="Helical" evidence="8">
    <location>
        <begin position="278"/>
        <end position="297"/>
    </location>
</feature>
<evidence type="ECO:0000256" key="2">
    <source>
        <dbReference type="ARBA" id="ARBA00010145"/>
    </source>
</evidence>
<dbReference type="GO" id="GO:0005886">
    <property type="term" value="C:plasma membrane"/>
    <property type="evidence" value="ECO:0007669"/>
    <property type="project" value="UniProtKB-SubCell"/>
</dbReference>
<feature type="transmembrane region" description="Helical" evidence="8">
    <location>
        <begin position="152"/>
        <end position="171"/>
    </location>
</feature>
<gene>
    <name evidence="9" type="ORF">SAMN05192534_11290</name>
</gene>
<evidence type="ECO:0000256" key="3">
    <source>
        <dbReference type="ARBA" id="ARBA00022448"/>
    </source>
</evidence>
<evidence type="ECO:0008006" key="11">
    <source>
        <dbReference type="Google" id="ProtNLM"/>
    </source>
</evidence>
<feature type="transmembrane region" description="Helical" evidence="8">
    <location>
        <begin position="6"/>
        <end position="22"/>
    </location>
</feature>
<dbReference type="RefSeq" id="WP_091273816.1">
    <property type="nucleotide sequence ID" value="NZ_FNDK01000012.1"/>
</dbReference>
<evidence type="ECO:0000256" key="6">
    <source>
        <dbReference type="ARBA" id="ARBA00022989"/>
    </source>
</evidence>
<proteinExistence type="inferred from homology"/>
<keyword evidence="4" id="KW-1003">Cell membrane</keyword>
<evidence type="ECO:0000256" key="1">
    <source>
        <dbReference type="ARBA" id="ARBA00004651"/>
    </source>
</evidence>
<evidence type="ECO:0000256" key="5">
    <source>
        <dbReference type="ARBA" id="ARBA00022692"/>
    </source>
</evidence>
<comment type="subcellular location">
    <subcellularLocation>
        <location evidence="1">Cell membrane</location>
        <topology evidence="1">Multi-pass membrane protein</topology>
    </subcellularLocation>
</comment>
<dbReference type="STRING" id="568899.SAMN05192534_11290"/>
<dbReference type="InterPro" id="IPR038770">
    <property type="entry name" value="Na+/solute_symporter_sf"/>
</dbReference>
<feature type="transmembrane region" description="Helical" evidence="8">
    <location>
        <begin position="245"/>
        <end position="266"/>
    </location>
</feature>
<feature type="transmembrane region" description="Helical" evidence="8">
    <location>
        <begin position="120"/>
        <end position="140"/>
    </location>
</feature>
<feature type="transmembrane region" description="Helical" evidence="8">
    <location>
        <begin position="191"/>
        <end position="209"/>
    </location>
</feature>
<dbReference type="PANTHER" id="PTHR36838:SF1">
    <property type="entry name" value="SLR1864 PROTEIN"/>
    <property type="match status" value="1"/>
</dbReference>
<evidence type="ECO:0000256" key="4">
    <source>
        <dbReference type="ARBA" id="ARBA00022475"/>
    </source>
</evidence>
<evidence type="ECO:0000256" key="7">
    <source>
        <dbReference type="ARBA" id="ARBA00023136"/>
    </source>
</evidence>
<organism evidence="9 10">
    <name type="scientific">Alteribacillus persepolensis</name>
    <dbReference type="NCBI Taxonomy" id="568899"/>
    <lineage>
        <taxon>Bacteria</taxon>
        <taxon>Bacillati</taxon>
        <taxon>Bacillota</taxon>
        <taxon>Bacilli</taxon>
        <taxon>Bacillales</taxon>
        <taxon>Bacillaceae</taxon>
        <taxon>Alteribacillus</taxon>
    </lineage>
</organism>
<keyword evidence="6 8" id="KW-1133">Transmembrane helix</keyword>
<sequence>MEILMNVLIPIILIFLTGFWLEKKQKVDVRAVSSVALYILTPALVFQTFYTTELDVDLFKIAVFALLFLLVMLLINRLLSFVLKWNDKDTSGMELAVTFMNSGNYGAPLILFAFGETAFAYSIIFMVVQSILMSTVGVYLANRSSLTAKDAFYVVLKMPAFYAMVLGVLLQRLPVDIQGTYMDAVDMLANAAIPVVMVILGMQLARISIKSMEWKLVSIGTMLRLVVSPFVAYGITVLLQTNSTLSTVLIVATAMPTAATIAMIAVQFEASPTLVSSITLVTTVLSVPSLWLLLFILGV</sequence>
<dbReference type="EMBL" id="FNDK01000012">
    <property type="protein sequence ID" value="SDH82996.1"/>
    <property type="molecule type" value="Genomic_DNA"/>
</dbReference>
<reference evidence="10" key="1">
    <citation type="submission" date="2016-10" db="EMBL/GenBank/DDBJ databases">
        <authorList>
            <person name="Varghese N."/>
            <person name="Submissions S."/>
        </authorList>
    </citation>
    <scope>NUCLEOTIDE SEQUENCE [LARGE SCALE GENOMIC DNA]</scope>
    <source>
        <strain evidence="10">DSM 21632</strain>
    </source>
</reference>
<evidence type="ECO:0000313" key="10">
    <source>
        <dbReference type="Proteomes" id="UP000199163"/>
    </source>
</evidence>
<dbReference type="InterPro" id="IPR004776">
    <property type="entry name" value="Mem_transp_PIN-like"/>
</dbReference>
<dbReference type="GO" id="GO:0055085">
    <property type="term" value="P:transmembrane transport"/>
    <property type="evidence" value="ECO:0007669"/>
    <property type="project" value="InterPro"/>
</dbReference>
<keyword evidence="3" id="KW-0813">Transport</keyword>
<comment type="similarity">
    <text evidence="2">Belongs to the auxin efflux carrier (TC 2.A.69) family.</text>
</comment>
<keyword evidence="7 8" id="KW-0472">Membrane</keyword>
<keyword evidence="5 8" id="KW-0812">Transmembrane</keyword>
<name>A0A1G8FLX7_9BACI</name>
<dbReference type="PANTHER" id="PTHR36838">
    <property type="entry name" value="AUXIN EFFLUX CARRIER FAMILY PROTEIN"/>
    <property type="match status" value="1"/>
</dbReference>
<dbReference type="OrthoDB" id="148377at2"/>
<evidence type="ECO:0000256" key="8">
    <source>
        <dbReference type="SAM" id="Phobius"/>
    </source>
</evidence>
<accession>A0A1G8FLX7</accession>